<dbReference type="Proteomes" id="UP000216947">
    <property type="component" value="Unassembled WGS sequence"/>
</dbReference>
<accession>A0A261QUY3</accession>
<proteinExistence type="predicted"/>
<dbReference type="SUPFAM" id="SSF53756">
    <property type="entry name" value="UDP-Glycosyltransferase/glycogen phosphorylase"/>
    <property type="match status" value="1"/>
</dbReference>
<comment type="caution">
    <text evidence="1">The sequence shown here is derived from an EMBL/GenBank/DDBJ whole genome shotgun (WGS) entry which is preliminary data.</text>
</comment>
<keyword evidence="2" id="KW-1185">Reference proteome</keyword>
<dbReference type="EMBL" id="NEVK01000008">
    <property type="protein sequence ID" value="OZI16546.1"/>
    <property type="molecule type" value="Genomic_DNA"/>
</dbReference>
<reference evidence="2" key="1">
    <citation type="submission" date="2017-05" db="EMBL/GenBank/DDBJ databases">
        <title>Complete and WGS of Bordetella genogroups.</title>
        <authorList>
            <person name="Spilker T."/>
            <person name="Lipuma J."/>
        </authorList>
    </citation>
    <scope>NUCLEOTIDE SEQUENCE [LARGE SCALE GENOMIC DNA]</scope>
    <source>
        <strain evidence="2">AU18089</strain>
    </source>
</reference>
<name>A0A261QUY3_9BORD</name>
<evidence type="ECO:0000313" key="1">
    <source>
        <dbReference type="EMBL" id="OZI16546.1"/>
    </source>
</evidence>
<sequence>MQIPLSLQRVMAFEDQVDPAEFALSPWRVPMWGMVRSYIAAALYDAIEGTNFQKKGGVRARPGVSYFYRTWAARNGTSARGEQVDVVYIATGGTNIHRPVEGRYFNWLTDYCAQAISARSQVIELSKNWGYSRPRTHPDVSTQHDWITLWSRFAKRLRRLSFAEQQAIDGFVRKLREAFGDTLGPAHFQHMRRTLEGSARSAASWYTGYQRFFDARRPKLLQIDGASYGGIWSYVIRWARAAGIPVAEFQHGYIGHDHYAYNYAASMADSIYRDGLPDYLLTFGQYWADSICTPSQKVVIGSPRMSGYCLADTPPAGTPYVLLASTGVGPDFYRSVVQGLLSTLPAGFEVRFRPHPGERQMAAVNYAALFTDTRIRLDTEPDVYRSMAGAALVVGDITTLMFEAVGLGVPTRVIDCDIARNRMPTSIFQFLDYAEVPELLHGRVADSRPDSKVRTQVWAADWQARYQDFVAQFL</sequence>
<dbReference type="Gene3D" id="3.40.50.12580">
    <property type="match status" value="1"/>
</dbReference>
<protein>
    <submittedName>
        <fullName evidence="1">Uncharacterized protein</fullName>
    </submittedName>
</protein>
<gene>
    <name evidence="1" type="ORF">CAL19_17870</name>
</gene>
<dbReference type="InterPro" id="IPR043148">
    <property type="entry name" value="TagF_C"/>
</dbReference>
<evidence type="ECO:0000313" key="2">
    <source>
        <dbReference type="Proteomes" id="UP000216947"/>
    </source>
</evidence>
<organism evidence="1 2">
    <name type="scientific">Bordetella genomosp. 7</name>
    <dbReference type="NCBI Taxonomy" id="1416805"/>
    <lineage>
        <taxon>Bacteria</taxon>
        <taxon>Pseudomonadati</taxon>
        <taxon>Pseudomonadota</taxon>
        <taxon>Betaproteobacteria</taxon>
        <taxon>Burkholderiales</taxon>
        <taxon>Alcaligenaceae</taxon>
        <taxon>Bordetella</taxon>
    </lineage>
</organism>
<dbReference type="AlphaFoldDB" id="A0A261QUY3"/>